<evidence type="ECO:0000256" key="6">
    <source>
        <dbReference type="ARBA" id="ARBA00023163"/>
    </source>
</evidence>
<dbReference type="AlphaFoldDB" id="A0AA38FGZ6"/>
<comment type="caution">
    <text evidence="11">The sequence shown here is derived from an EMBL/GenBank/DDBJ whole genome shotgun (WGS) entry which is preliminary data.</text>
</comment>
<dbReference type="InterPro" id="IPR006563">
    <property type="entry name" value="POX_dom"/>
</dbReference>
<keyword evidence="7 8" id="KW-0539">Nucleus</keyword>
<evidence type="ECO:0000256" key="9">
    <source>
        <dbReference type="SAM" id="MobiDB-lite"/>
    </source>
</evidence>
<evidence type="ECO:0000313" key="11">
    <source>
        <dbReference type="EMBL" id="KAH9301900.1"/>
    </source>
</evidence>
<protein>
    <recommendedName>
        <fullName evidence="10">Homeobox domain-containing protein</fullName>
    </recommendedName>
</protein>
<gene>
    <name evidence="11" type="ORF">KI387_013483</name>
</gene>
<dbReference type="SMART" id="SM00574">
    <property type="entry name" value="POX"/>
    <property type="match status" value="1"/>
</dbReference>
<dbReference type="Pfam" id="PF07526">
    <property type="entry name" value="POX"/>
    <property type="match status" value="1"/>
</dbReference>
<dbReference type="Proteomes" id="UP000824469">
    <property type="component" value="Unassembled WGS sequence"/>
</dbReference>
<evidence type="ECO:0000256" key="7">
    <source>
        <dbReference type="ARBA" id="ARBA00023242"/>
    </source>
</evidence>
<sequence length="992" mass="109718">KSRQHELRVSASEHFSSPGYRNNSEHLQEATSSSPECLAGYSKEYPEHTSQNNTENAFPGYNNYMIASDPYNFLGAPDPHPLPEKHTSKFHAESAQETPLVGNIKSGDSSIPVSFNSLANPSRLQNWGSGGPQIGMMNNNALLNIPSSVNITASVSAAELLATPRRQSSTFGSNGREESMASYFPGSNIATDAMQTLYLMNPGVAGYTHSAASGNMVLINNTAGNVLTTHNFVGNGQQHQHFIEISVPDASPSQHSSLGAVENSAAEQHSVVSSILTSALGAHAYSSWQGGANEMAFIQTTDAASSNQSLCGQLNSSGKLDNPSVAEISRLGMRHPPISLIEERQPEILTTGLCLELDHSPTAASQRQELSLRLSPQYPSTVQVPAFQNHCADPDINCPRIAQATSEENTYGVERANQDRMMGAGFSNSLHSPGASKVIQSSLNVVAEFPNILRGSKYLKAAQELLDEVVSLGKFGKHYSAHHHKSQSLFGTRTDKENTATKEGGKDVKADAITIHTTAVEETDNPHNTELTSAERQELQIKKAKLVAMLDEVDRKYRQYYHQMQTVVSSFEAVTEVGAAKTYTSLALRTISRQFRCLRDAIIGQIRVASKSLGKEEITESHKGETSQFRFMDQQLRQQRALQQLGRIQHVWRPQRGLPERSVSVLRAWLFEHFLHPYPKHADKVMLAREAGLTKSQVSNWFINARVRLWKPMVEEMYMEETKEAELGHASAEKHDQKNVESKEEVKSDGGRGNNQYFRKQKHKKTTHLDSNIQDVICDEHNNTASGSLKSEHSSDSFYDKNRTFSMEEASDEEVFHKVQDDGATQGQLKKARNGIEDHAYHFASNMSTIVDFKMEESCPAHTSDNKFNDGRRNNEDYSLVQNYMVHTDVNGSSGSYQVGCLNRYEQDSFINRFSGSSGVSLTLGLQQSDALSFSSTPESCISNQERSNELRRASDDNCNIREAAVVHAANTYDGIGLQNRKRYDTHSMQTL</sequence>
<feature type="region of interest" description="Disordered" evidence="9">
    <location>
        <begin position="725"/>
        <end position="767"/>
    </location>
</feature>
<keyword evidence="6" id="KW-0804">Transcription</keyword>
<feature type="compositionally biased region" description="Basic and acidic residues" evidence="9">
    <location>
        <begin position="725"/>
        <end position="750"/>
    </location>
</feature>
<evidence type="ECO:0000313" key="12">
    <source>
        <dbReference type="Proteomes" id="UP000824469"/>
    </source>
</evidence>
<dbReference type="GO" id="GO:0005634">
    <property type="term" value="C:nucleus"/>
    <property type="evidence" value="ECO:0007669"/>
    <property type="project" value="UniProtKB-SubCell"/>
</dbReference>
<dbReference type="Pfam" id="PF05920">
    <property type="entry name" value="Homeobox_KN"/>
    <property type="match status" value="1"/>
</dbReference>
<accession>A0AA38FGZ6</accession>
<keyword evidence="4 8" id="KW-0238">DNA-binding</keyword>
<comment type="subcellular location">
    <subcellularLocation>
        <location evidence="1 8">Nucleus</location>
    </subcellularLocation>
</comment>
<dbReference type="SUPFAM" id="SSF46689">
    <property type="entry name" value="Homeodomain-like"/>
    <property type="match status" value="1"/>
</dbReference>
<evidence type="ECO:0000256" key="5">
    <source>
        <dbReference type="ARBA" id="ARBA00023155"/>
    </source>
</evidence>
<dbReference type="OMA" id="TELDINC"/>
<dbReference type="InterPro" id="IPR009057">
    <property type="entry name" value="Homeodomain-like_sf"/>
</dbReference>
<evidence type="ECO:0000256" key="1">
    <source>
        <dbReference type="ARBA" id="ARBA00004123"/>
    </source>
</evidence>
<feature type="DNA-binding region" description="Homeobox" evidence="8">
    <location>
        <begin position="651"/>
        <end position="713"/>
    </location>
</feature>
<name>A0AA38FGZ6_TAXCH</name>
<proteinExistence type="inferred from homology"/>
<evidence type="ECO:0000256" key="8">
    <source>
        <dbReference type="PROSITE-ProRule" id="PRU00108"/>
    </source>
</evidence>
<dbReference type="EMBL" id="JAHRHJ020000009">
    <property type="protein sequence ID" value="KAH9301900.1"/>
    <property type="molecule type" value="Genomic_DNA"/>
</dbReference>
<evidence type="ECO:0000256" key="4">
    <source>
        <dbReference type="ARBA" id="ARBA00023125"/>
    </source>
</evidence>
<dbReference type="InterPro" id="IPR008422">
    <property type="entry name" value="KN_HD"/>
</dbReference>
<organism evidence="11 12">
    <name type="scientific">Taxus chinensis</name>
    <name type="common">Chinese yew</name>
    <name type="synonym">Taxus wallichiana var. chinensis</name>
    <dbReference type="NCBI Taxonomy" id="29808"/>
    <lineage>
        <taxon>Eukaryota</taxon>
        <taxon>Viridiplantae</taxon>
        <taxon>Streptophyta</taxon>
        <taxon>Embryophyta</taxon>
        <taxon>Tracheophyta</taxon>
        <taxon>Spermatophyta</taxon>
        <taxon>Pinopsida</taxon>
        <taxon>Pinidae</taxon>
        <taxon>Conifers II</taxon>
        <taxon>Cupressales</taxon>
        <taxon>Taxaceae</taxon>
        <taxon>Taxus</taxon>
    </lineage>
</organism>
<reference evidence="11 12" key="1">
    <citation type="journal article" date="2021" name="Nat. Plants">
        <title>The Taxus genome provides insights into paclitaxel biosynthesis.</title>
        <authorList>
            <person name="Xiong X."/>
            <person name="Gou J."/>
            <person name="Liao Q."/>
            <person name="Li Y."/>
            <person name="Zhou Q."/>
            <person name="Bi G."/>
            <person name="Li C."/>
            <person name="Du R."/>
            <person name="Wang X."/>
            <person name="Sun T."/>
            <person name="Guo L."/>
            <person name="Liang H."/>
            <person name="Lu P."/>
            <person name="Wu Y."/>
            <person name="Zhang Z."/>
            <person name="Ro D.K."/>
            <person name="Shang Y."/>
            <person name="Huang S."/>
            <person name="Yan J."/>
        </authorList>
    </citation>
    <scope>NUCLEOTIDE SEQUENCE [LARGE SCALE GENOMIC DNA]</scope>
    <source>
        <strain evidence="11">Ta-2019</strain>
    </source>
</reference>
<dbReference type="GO" id="GO:0003677">
    <property type="term" value="F:DNA binding"/>
    <property type="evidence" value="ECO:0007669"/>
    <property type="project" value="UniProtKB-UniRule"/>
</dbReference>
<dbReference type="PANTHER" id="PTHR11850">
    <property type="entry name" value="HOMEOBOX PROTEIN TRANSCRIPTION FACTORS"/>
    <property type="match status" value="1"/>
</dbReference>
<dbReference type="SMART" id="SM00389">
    <property type="entry name" value="HOX"/>
    <property type="match status" value="1"/>
</dbReference>
<keyword evidence="5 8" id="KW-0371">Homeobox</keyword>
<dbReference type="InterPro" id="IPR050224">
    <property type="entry name" value="TALE_homeobox"/>
</dbReference>
<feature type="non-terminal residue" evidence="11">
    <location>
        <position position="1"/>
    </location>
</feature>
<dbReference type="GO" id="GO:0006355">
    <property type="term" value="P:regulation of DNA-templated transcription"/>
    <property type="evidence" value="ECO:0007669"/>
    <property type="project" value="InterPro"/>
</dbReference>
<dbReference type="InterPro" id="IPR001356">
    <property type="entry name" value="HD"/>
</dbReference>
<comment type="similarity">
    <text evidence="2">Belongs to the TALE/BELL homeobox family.</text>
</comment>
<feature type="region of interest" description="Disordered" evidence="9">
    <location>
        <begin position="1"/>
        <end position="40"/>
    </location>
</feature>
<dbReference type="PROSITE" id="PS50071">
    <property type="entry name" value="HOMEOBOX_2"/>
    <property type="match status" value="1"/>
</dbReference>
<feature type="region of interest" description="Disordered" evidence="9">
    <location>
        <begin position="935"/>
        <end position="954"/>
    </location>
</feature>
<evidence type="ECO:0000256" key="2">
    <source>
        <dbReference type="ARBA" id="ARBA00006454"/>
    </source>
</evidence>
<feature type="domain" description="Homeobox" evidence="10">
    <location>
        <begin position="649"/>
        <end position="712"/>
    </location>
</feature>
<keyword evidence="12" id="KW-1185">Reference proteome</keyword>
<dbReference type="CDD" id="cd00086">
    <property type="entry name" value="homeodomain"/>
    <property type="match status" value="1"/>
</dbReference>
<evidence type="ECO:0000259" key="10">
    <source>
        <dbReference type="PROSITE" id="PS50071"/>
    </source>
</evidence>
<keyword evidence="3" id="KW-0805">Transcription regulation</keyword>
<evidence type="ECO:0000256" key="3">
    <source>
        <dbReference type="ARBA" id="ARBA00023015"/>
    </source>
</evidence>
<dbReference type="Gene3D" id="1.10.10.60">
    <property type="entry name" value="Homeodomain-like"/>
    <property type="match status" value="1"/>
</dbReference>
<feature type="compositionally biased region" description="Polar residues" evidence="9">
    <location>
        <begin position="935"/>
        <end position="946"/>
    </location>
</feature>
<feature type="compositionally biased region" description="Polar residues" evidence="9">
    <location>
        <begin position="13"/>
        <end position="22"/>
    </location>
</feature>